<proteinExistence type="predicted"/>
<dbReference type="AlphaFoldDB" id="A0A9X2BNA1"/>
<comment type="caution">
    <text evidence="1">The sequence shown here is derived from an EMBL/GenBank/DDBJ whole genome shotgun (WGS) entry which is preliminary data.</text>
</comment>
<keyword evidence="2" id="KW-1185">Reference proteome</keyword>
<accession>A0A9X2BNA1</accession>
<evidence type="ECO:0000313" key="2">
    <source>
        <dbReference type="Proteomes" id="UP001139559"/>
    </source>
</evidence>
<organism evidence="1 2">
    <name type="scientific">Vibrio amylolyticus</name>
    <dbReference type="NCBI Taxonomy" id="2847292"/>
    <lineage>
        <taxon>Bacteria</taxon>
        <taxon>Pseudomonadati</taxon>
        <taxon>Pseudomonadota</taxon>
        <taxon>Gammaproteobacteria</taxon>
        <taxon>Vibrionales</taxon>
        <taxon>Vibrionaceae</taxon>
        <taxon>Vibrio</taxon>
    </lineage>
</organism>
<gene>
    <name evidence="1" type="ORF">KP803_20885</name>
</gene>
<name>A0A9X2BNA1_9VIBR</name>
<dbReference type="EMBL" id="JAJHVV010000018">
    <property type="protein sequence ID" value="MCK6265718.1"/>
    <property type="molecule type" value="Genomic_DNA"/>
</dbReference>
<protein>
    <submittedName>
        <fullName evidence="1">Uncharacterized protein</fullName>
    </submittedName>
</protein>
<evidence type="ECO:0000313" key="1">
    <source>
        <dbReference type="EMBL" id="MCK6265718.1"/>
    </source>
</evidence>
<dbReference type="RefSeq" id="WP_248010781.1">
    <property type="nucleotide sequence ID" value="NZ_JAJHVV010000018.1"/>
</dbReference>
<reference evidence="1" key="1">
    <citation type="submission" date="2021-11" db="EMBL/GenBank/DDBJ databases">
        <title>Vibrio ZSDE26 sp. nov. and Vibrio ZSDZ34 sp. nov., isolated from coastal seawater in Qingdao.</title>
        <authorList>
            <person name="Zhang P."/>
        </authorList>
    </citation>
    <scope>NUCLEOTIDE SEQUENCE</scope>
    <source>
        <strain evidence="1">ZSDE26</strain>
    </source>
</reference>
<sequence>MIEQRAEQIRRRQEQEWFERFTNGKLVDYLQGSGDFPYSYTRNLLADNYRYEQNRKFLIYKFWRISSRYGLDTCLLLREAFSKLYKRDKYALLASLKELVRTIKSEYMVDIKNGEKPPVEVLAQLNAIAAEYYEELRQCTRDDFQLDDDYNKYRDKLGDGLVCVDYFKSNIEENIAFLQDVLQ</sequence>
<dbReference type="Proteomes" id="UP001139559">
    <property type="component" value="Unassembled WGS sequence"/>
</dbReference>